<sequence>MQTGRNGMRRDGTGRDRTERNEAGAKMPSDGNKEEEEGDGEVLILCSTDVERVVPGGEVERKFTQNSSCGIARSTRFRPTKRGAERLIPLCSVPSHLLNGTHRYKKTHSQ</sequence>
<reference evidence="2 3" key="1">
    <citation type="submission" date="2019-09" db="EMBL/GenBank/DDBJ databases">
        <authorList>
            <person name="Ou C."/>
        </authorList>
    </citation>
    <scope>NUCLEOTIDE SEQUENCE [LARGE SCALE GENOMIC DNA]</scope>
    <source>
        <strain evidence="2">S2</strain>
        <tissue evidence="2">Leaf</tissue>
    </source>
</reference>
<gene>
    <name evidence="2" type="ORF">D8674_018824</name>
</gene>
<organism evidence="2 3">
    <name type="scientific">Pyrus ussuriensis x Pyrus communis</name>
    <dbReference type="NCBI Taxonomy" id="2448454"/>
    <lineage>
        <taxon>Eukaryota</taxon>
        <taxon>Viridiplantae</taxon>
        <taxon>Streptophyta</taxon>
        <taxon>Embryophyta</taxon>
        <taxon>Tracheophyta</taxon>
        <taxon>Spermatophyta</taxon>
        <taxon>Magnoliopsida</taxon>
        <taxon>eudicotyledons</taxon>
        <taxon>Gunneridae</taxon>
        <taxon>Pentapetalae</taxon>
        <taxon>rosids</taxon>
        <taxon>fabids</taxon>
        <taxon>Rosales</taxon>
        <taxon>Rosaceae</taxon>
        <taxon>Amygdaloideae</taxon>
        <taxon>Maleae</taxon>
        <taxon>Pyrus</taxon>
    </lineage>
</organism>
<feature type="region of interest" description="Disordered" evidence="1">
    <location>
        <begin position="1"/>
        <end position="40"/>
    </location>
</feature>
<dbReference type="Proteomes" id="UP000327157">
    <property type="component" value="Chromosome 17"/>
</dbReference>
<accession>A0A5N5GBH3</accession>
<keyword evidence="3" id="KW-1185">Reference proteome</keyword>
<dbReference type="EMBL" id="SMOL01000487">
    <property type="protein sequence ID" value="KAB2610792.1"/>
    <property type="molecule type" value="Genomic_DNA"/>
</dbReference>
<proteinExistence type="predicted"/>
<evidence type="ECO:0000313" key="3">
    <source>
        <dbReference type="Proteomes" id="UP000327157"/>
    </source>
</evidence>
<protein>
    <submittedName>
        <fullName evidence="2">S ribonuclease</fullName>
    </submittedName>
</protein>
<evidence type="ECO:0000313" key="2">
    <source>
        <dbReference type="EMBL" id="KAB2610792.1"/>
    </source>
</evidence>
<comment type="caution">
    <text evidence="2">The sequence shown here is derived from an EMBL/GenBank/DDBJ whole genome shotgun (WGS) entry which is preliminary data.</text>
</comment>
<reference evidence="2 3" key="3">
    <citation type="submission" date="2019-11" db="EMBL/GenBank/DDBJ databases">
        <title>A de novo genome assembly of a pear dwarfing rootstock.</title>
        <authorList>
            <person name="Wang F."/>
            <person name="Wang J."/>
            <person name="Li S."/>
            <person name="Zhang Y."/>
            <person name="Fang M."/>
            <person name="Ma L."/>
            <person name="Zhao Y."/>
            <person name="Jiang S."/>
        </authorList>
    </citation>
    <scope>NUCLEOTIDE SEQUENCE [LARGE SCALE GENOMIC DNA]</scope>
    <source>
        <strain evidence="2">S2</strain>
        <tissue evidence="2">Leaf</tissue>
    </source>
</reference>
<reference evidence="3" key="2">
    <citation type="submission" date="2019-10" db="EMBL/GenBank/DDBJ databases">
        <title>A de novo genome assembly of a pear dwarfing rootstock.</title>
        <authorList>
            <person name="Wang F."/>
            <person name="Wang J."/>
            <person name="Li S."/>
            <person name="Zhang Y."/>
            <person name="Fang M."/>
            <person name="Ma L."/>
            <person name="Zhao Y."/>
            <person name="Jiang S."/>
        </authorList>
    </citation>
    <scope>NUCLEOTIDE SEQUENCE [LARGE SCALE GENOMIC DNA]</scope>
</reference>
<feature type="compositionally biased region" description="Basic and acidic residues" evidence="1">
    <location>
        <begin position="8"/>
        <end position="23"/>
    </location>
</feature>
<evidence type="ECO:0000256" key="1">
    <source>
        <dbReference type="SAM" id="MobiDB-lite"/>
    </source>
</evidence>
<name>A0A5N5GBH3_9ROSA</name>
<dbReference type="AlphaFoldDB" id="A0A5N5GBH3"/>